<reference evidence="1" key="1">
    <citation type="submission" date="2017-09" db="EMBL/GenBank/DDBJ databases">
        <title>Polyketide synthases of a Diaporthe helianthi virulent isolate.</title>
        <authorList>
            <person name="Baroncelli R."/>
        </authorList>
    </citation>
    <scope>NUCLEOTIDE SEQUENCE [LARGE SCALE GENOMIC DNA]</scope>
    <source>
        <strain evidence="1">7/96</strain>
    </source>
</reference>
<keyword evidence="2" id="KW-1185">Reference proteome</keyword>
<dbReference type="EMBL" id="MAVT02001528">
    <property type="protein sequence ID" value="POS70689.1"/>
    <property type="molecule type" value="Genomic_DNA"/>
</dbReference>
<dbReference type="STRING" id="158607.A0A2P5HKB5"/>
<organism evidence="1 2">
    <name type="scientific">Diaporthe helianthi</name>
    <dbReference type="NCBI Taxonomy" id="158607"/>
    <lineage>
        <taxon>Eukaryota</taxon>
        <taxon>Fungi</taxon>
        <taxon>Dikarya</taxon>
        <taxon>Ascomycota</taxon>
        <taxon>Pezizomycotina</taxon>
        <taxon>Sordariomycetes</taxon>
        <taxon>Sordariomycetidae</taxon>
        <taxon>Diaporthales</taxon>
        <taxon>Diaporthaceae</taxon>
        <taxon>Diaporthe</taxon>
    </lineage>
</organism>
<evidence type="ECO:0008006" key="3">
    <source>
        <dbReference type="Google" id="ProtNLM"/>
    </source>
</evidence>
<dbReference type="AlphaFoldDB" id="A0A2P5HKB5"/>
<dbReference type="InParanoid" id="A0A2P5HKB5"/>
<dbReference type="PANTHER" id="PTHR24148">
    <property type="entry name" value="ANKYRIN REPEAT DOMAIN-CONTAINING PROTEIN 39 HOMOLOG-RELATED"/>
    <property type="match status" value="1"/>
</dbReference>
<dbReference type="OrthoDB" id="2157530at2759"/>
<sequence length="627" mass="70662">MSTLLGQRGPSLKAYPAPVRNEHFRFNDVALQEYPYYLWDAIEQQTKQVHSLSGCPNYTCVSHTWGRWRKSSSAIIPGVEWPVPENTLYDVVLLPQWLSRLGDLYGTRYVWFDLFCIPQVSEEERLCAKREVAGFEDDDQTSLDQSVTQERLARLAAASQSMTWFDRGQIEISRQSAIFRNSERCIAWLNHCEDFTGVQYALSWLGLKYLESTTRRGGPNESCIDWETLCRELSRKRILSNHPVEFLEPCQHLSTLIPVGWFTSLWTLQEAVLCPDILICSRNWDTLSDNSGTPITLRTLMVILWAMSTLCRPQKPINFPFHDFNDYFRAVQEQVAMDQHLHEQGDIAVFEPFPSGVTQLLSLVPLTRLNEVLTTMLPMDILTNANMRTYTGNRAPAIMSAIGATDWFLEYESSGQHMVLSMFPLPFIQEAAKKIDGSFFEGEVKVSRILAIWHSVSTHPPQDHAVPRGSMLPFAEDTIHADSFDFAVHKVLLVDHPTVCQWEIHHDGTVSISSAGIFASSQQRGFSGGGATMEVSNWLSWVDVDDMDSDDRKHLTTADWPAQIRLLAKTGCVYAVALWSELGGHTGILLQRVRAASSDGAEILVKIGNYRAGSGMPAGQAVNWLVL</sequence>
<evidence type="ECO:0000313" key="2">
    <source>
        <dbReference type="Proteomes" id="UP000094444"/>
    </source>
</evidence>
<dbReference type="Proteomes" id="UP000094444">
    <property type="component" value="Unassembled WGS sequence"/>
</dbReference>
<gene>
    <name evidence="1" type="ORF">DHEL01_v210919</name>
</gene>
<dbReference type="PANTHER" id="PTHR24148:SF64">
    <property type="entry name" value="HETEROKARYON INCOMPATIBILITY DOMAIN-CONTAINING PROTEIN"/>
    <property type="match status" value="1"/>
</dbReference>
<accession>A0A2P5HKB5</accession>
<protein>
    <recommendedName>
        <fullName evidence="3">Heterokaryon incompatibility domain-containing protein</fullName>
    </recommendedName>
</protein>
<comment type="caution">
    <text evidence="1">The sequence shown here is derived from an EMBL/GenBank/DDBJ whole genome shotgun (WGS) entry which is preliminary data.</text>
</comment>
<evidence type="ECO:0000313" key="1">
    <source>
        <dbReference type="EMBL" id="POS70689.1"/>
    </source>
</evidence>
<dbReference type="InterPro" id="IPR052895">
    <property type="entry name" value="HetReg/Transcr_Mod"/>
</dbReference>
<name>A0A2P5HKB5_DIAHE</name>
<proteinExistence type="predicted"/>